<reference evidence="10" key="1">
    <citation type="submission" date="2020-02" db="EMBL/GenBank/DDBJ databases">
        <authorList>
            <person name="Meier V. D."/>
        </authorList>
    </citation>
    <scope>NUCLEOTIDE SEQUENCE</scope>
    <source>
        <strain evidence="10">AVDCRST_MAG73</strain>
    </source>
</reference>
<gene>
    <name evidence="10" type="ORF">AVDCRST_MAG73-3110</name>
</gene>
<keyword evidence="3 8" id="KW-0813">Transport</keyword>
<keyword evidence="5 8" id="KW-0812">Transmembrane</keyword>
<proteinExistence type="inferred from homology"/>
<dbReference type="InterPro" id="IPR035906">
    <property type="entry name" value="MetI-like_sf"/>
</dbReference>
<name>A0A6J4ULY2_9BACT</name>
<dbReference type="PANTHER" id="PTHR43744">
    <property type="entry name" value="ABC TRANSPORTER PERMEASE PROTEIN MG189-RELATED-RELATED"/>
    <property type="match status" value="1"/>
</dbReference>
<dbReference type="EMBL" id="CADCWE010000201">
    <property type="protein sequence ID" value="CAA9552937.1"/>
    <property type="molecule type" value="Genomic_DNA"/>
</dbReference>
<organism evidence="10">
    <name type="scientific">uncultured Thermomicrobiales bacterium</name>
    <dbReference type="NCBI Taxonomy" id="1645740"/>
    <lineage>
        <taxon>Bacteria</taxon>
        <taxon>Pseudomonadati</taxon>
        <taxon>Thermomicrobiota</taxon>
        <taxon>Thermomicrobia</taxon>
        <taxon>Thermomicrobiales</taxon>
        <taxon>environmental samples</taxon>
    </lineage>
</organism>
<dbReference type="AlphaFoldDB" id="A0A6J4ULY2"/>
<dbReference type="CDD" id="cd06261">
    <property type="entry name" value="TM_PBP2"/>
    <property type="match status" value="1"/>
</dbReference>
<feature type="domain" description="ABC transmembrane type-1" evidence="9">
    <location>
        <begin position="78"/>
        <end position="269"/>
    </location>
</feature>
<evidence type="ECO:0000313" key="10">
    <source>
        <dbReference type="EMBL" id="CAA9552937.1"/>
    </source>
</evidence>
<dbReference type="Gene3D" id="1.10.3720.10">
    <property type="entry name" value="MetI-like"/>
    <property type="match status" value="1"/>
</dbReference>
<accession>A0A6J4ULY2</accession>
<evidence type="ECO:0000256" key="7">
    <source>
        <dbReference type="ARBA" id="ARBA00023136"/>
    </source>
</evidence>
<evidence type="ECO:0000256" key="8">
    <source>
        <dbReference type="RuleBase" id="RU363032"/>
    </source>
</evidence>
<evidence type="ECO:0000256" key="5">
    <source>
        <dbReference type="ARBA" id="ARBA00022692"/>
    </source>
</evidence>
<feature type="transmembrane region" description="Helical" evidence="8">
    <location>
        <begin position="116"/>
        <end position="137"/>
    </location>
</feature>
<evidence type="ECO:0000256" key="6">
    <source>
        <dbReference type="ARBA" id="ARBA00022989"/>
    </source>
</evidence>
<dbReference type="Pfam" id="PF00528">
    <property type="entry name" value="BPD_transp_1"/>
    <property type="match status" value="1"/>
</dbReference>
<dbReference type="GO" id="GO:0055085">
    <property type="term" value="P:transmembrane transport"/>
    <property type="evidence" value="ECO:0007669"/>
    <property type="project" value="InterPro"/>
</dbReference>
<keyword evidence="4" id="KW-1003">Cell membrane</keyword>
<comment type="subcellular location">
    <subcellularLocation>
        <location evidence="1 8">Cell membrane</location>
        <topology evidence="1 8">Multi-pass membrane protein</topology>
    </subcellularLocation>
</comment>
<comment type="similarity">
    <text evidence="8">Belongs to the binding-protein-dependent transport system permease family.</text>
</comment>
<dbReference type="SUPFAM" id="SSF161098">
    <property type="entry name" value="MetI-like"/>
    <property type="match status" value="1"/>
</dbReference>
<feature type="transmembrane region" description="Helical" evidence="8">
    <location>
        <begin position="21"/>
        <end position="40"/>
    </location>
</feature>
<feature type="transmembrane region" description="Helical" evidence="8">
    <location>
        <begin position="194"/>
        <end position="215"/>
    </location>
</feature>
<evidence type="ECO:0000256" key="4">
    <source>
        <dbReference type="ARBA" id="ARBA00022475"/>
    </source>
</evidence>
<feature type="transmembrane region" description="Helical" evidence="8">
    <location>
        <begin position="143"/>
        <end position="165"/>
    </location>
</feature>
<evidence type="ECO:0000256" key="2">
    <source>
        <dbReference type="ARBA" id="ARBA00020515"/>
    </source>
</evidence>
<feature type="transmembrane region" description="Helical" evidence="8">
    <location>
        <begin position="248"/>
        <end position="269"/>
    </location>
</feature>
<evidence type="ECO:0000256" key="1">
    <source>
        <dbReference type="ARBA" id="ARBA00004651"/>
    </source>
</evidence>
<feature type="transmembrane region" description="Helical" evidence="8">
    <location>
        <begin position="83"/>
        <end position="104"/>
    </location>
</feature>
<evidence type="ECO:0000259" key="9">
    <source>
        <dbReference type="PROSITE" id="PS50928"/>
    </source>
</evidence>
<dbReference type="GO" id="GO:0005886">
    <property type="term" value="C:plasma membrane"/>
    <property type="evidence" value="ECO:0007669"/>
    <property type="project" value="UniProtKB-SubCell"/>
</dbReference>
<protein>
    <recommendedName>
        <fullName evidence="2">sn-glycerol-3-phosphate transport system permease protein UgpE</fullName>
    </recommendedName>
</protein>
<dbReference type="InterPro" id="IPR000515">
    <property type="entry name" value="MetI-like"/>
</dbReference>
<keyword evidence="6 8" id="KW-1133">Transmembrane helix</keyword>
<evidence type="ECO:0000256" key="3">
    <source>
        <dbReference type="ARBA" id="ARBA00022448"/>
    </source>
</evidence>
<dbReference type="PROSITE" id="PS50928">
    <property type="entry name" value="ABC_TM1"/>
    <property type="match status" value="1"/>
</dbReference>
<keyword evidence="7 8" id="KW-0472">Membrane</keyword>
<dbReference type="PANTHER" id="PTHR43744:SF8">
    <property type="entry name" value="SN-GLYCEROL-3-PHOSPHATE TRANSPORT SYSTEM PERMEASE PROTEIN UGPE"/>
    <property type="match status" value="1"/>
</dbReference>
<sequence>MNRSLGTTTAKGRQISHVPNYVILTVLLVFSLGPLLVMAFNSLKSRTDVADNPLGLPRNFVWSNYREAWDVGNFSTTMVNSGILVAATVIGVLLLGGMAAYSLAKLDLPGAGALMLFLLVVSSLPIHLFLVPLFVLWRELGLLNTVFGLVLIYIALNAPLAIFLLRSYMIQLPRDFEDAARVDGAGEWQIFSRIVVPLSWPGFLTVGLVVALAVWNEFLLATVFLQDESKFTVVTSYQNFATRFSRDWSLTSAAAVIMIVPIVAIFLTFQRRFIEGMTQGGTKG</sequence>